<dbReference type="RefSeq" id="WP_103921918.1">
    <property type="nucleotide sequence ID" value="NZ_FMSV02000548.1"/>
</dbReference>
<sequence length="101" mass="10846">MLLHTVNKSPFEKNSLETCLSLAKAGSSVLLIEDGVYAVQKGSQADAMISDALKTVNFYVLGPDLDARGMAADNMIDGIKTVDYNGFVDLVADHKAVQAWL</sequence>
<dbReference type="GO" id="GO:0002143">
    <property type="term" value="P:tRNA wobble position uridine thiolation"/>
    <property type="evidence" value="ECO:0007669"/>
    <property type="project" value="InterPro"/>
</dbReference>
<dbReference type="OrthoDB" id="9795117at2"/>
<dbReference type="SUPFAM" id="SSF75169">
    <property type="entry name" value="DsrEFH-like"/>
    <property type="match status" value="1"/>
</dbReference>
<dbReference type="Gene3D" id="3.40.1260.10">
    <property type="entry name" value="DsrEFH-like"/>
    <property type="match status" value="1"/>
</dbReference>
<name>A0A1H6FEB2_9GAMM</name>
<dbReference type="Proteomes" id="UP000236724">
    <property type="component" value="Unassembled WGS sequence"/>
</dbReference>
<dbReference type="InterPro" id="IPR027396">
    <property type="entry name" value="DsrEFH-like"/>
</dbReference>
<dbReference type="PANTHER" id="PTHR37526:SF1">
    <property type="entry name" value="PROTEIN TUSB"/>
    <property type="match status" value="1"/>
</dbReference>
<reference evidence="1 2" key="1">
    <citation type="submission" date="2016-10" db="EMBL/GenBank/DDBJ databases">
        <authorList>
            <person name="de Groot N.N."/>
        </authorList>
    </citation>
    <scope>NUCLEOTIDE SEQUENCE [LARGE SCALE GENOMIC DNA]</scope>
    <source>
        <strain evidence="1">MBHS1</strain>
    </source>
</reference>
<dbReference type="AlphaFoldDB" id="A0A1H6FEB2"/>
<dbReference type="Pfam" id="PF04077">
    <property type="entry name" value="DsrH"/>
    <property type="match status" value="1"/>
</dbReference>
<dbReference type="PANTHER" id="PTHR37526">
    <property type="entry name" value="PROTEIN TUSB"/>
    <property type="match status" value="1"/>
</dbReference>
<proteinExistence type="predicted"/>
<dbReference type="NCBIfam" id="TIGR03011">
    <property type="entry name" value="sulf_tusB_dsrH"/>
    <property type="match status" value="1"/>
</dbReference>
<evidence type="ECO:0000313" key="2">
    <source>
        <dbReference type="Proteomes" id="UP000236724"/>
    </source>
</evidence>
<evidence type="ECO:0000313" key="1">
    <source>
        <dbReference type="EMBL" id="SEH08377.1"/>
    </source>
</evidence>
<protein>
    <submittedName>
        <fullName evidence="1">Protein TusB</fullName>
    </submittedName>
</protein>
<keyword evidence="2" id="KW-1185">Reference proteome</keyword>
<dbReference type="EMBL" id="FMSV02000548">
    <property type="protein sequence ID" value="SEH08377.1"/>
    <property type="molecule type" value="Genomic_DNA"/>
</dbReference>
<organism evidence="1 2">
    <name type="scientific">Candidatus Venteria ishoeyi</name>
    <dbReference type="NCBI Taxonomy" id="1899563"/>
    <lineage>
        <taxon>Bacteria</taxon>
        <taxon>Pseudomonadati</taxon>
        <taxon>Pseudomonadota</taxon>
        <taxon>Gammaproteobacteria</taxon>
        <taxon>Thiotrichales</taxon>
        <taxon>Thiotrichaceae</taxon>
        <taxon>Venteria</taxon>
    </lineage>
</organism>
<gene>
    <name evidence="1" type="primary">tusB</name>
    <name evidence="1" type="ORF">MBHS_04269</name>
</gene>
<accession>A0A1H6FEB2</accession>
<dbReference type="GO" id="GO:1990228">
    <property type="term" value="C:sulfurtransferase complex"/>
    <property type="evidence" value="ECO:0007669"/>
    <property type="project" value="TreeGrafter"/>
</dbReference>
<dbReference type="InterPro" id="IPR007215">
    <property type="entry name" value="Sulphur_relay_TusB/DsrH"/>
</dbReference>